<dbReference type="RefSeq" id="WP_091545047.1">
    <property type="nucleotide sequence ID" value="NZ_FMUS01000020.1"/>
</dbReference>
<organism evidence="5 6">
    <name type="scientific">Alkaliphilus peptidifermentans DSM 18978</name>
    <dbReference type="NCBI Taxonomy" id="1120976"/>
    <lineage>
        <taxon>Bacteria</taxon>
        <taxon>Bacillati</taxon>
        <taxon>Bacillota</taxon>
        <taxon>Clostridia</taxon>
        <taxon>Peptostreptococcales</taxon>
        <taxon>Natronincolaceae</taxon>
        <taxon>Alkaliphilus</taxon>
    </lineage>
</organism>
<sequence length="567" mass="62887">MAGSIIATLKLKTDEFQKELDEVKNKLEKTSSDFKKVGTALKSVGGTMLSGVKIAADFEKIMAKVGAASGASDSELKQLNETAKKLGASTSYTAIQVAEGMEYLAMSGLEASEIIVAMPEFLDMATVGHDSLSDTVTLLNSAWEGVKISIGEYFIPYVNEAAQWLKVLVDWFNGLSESQKDSIGKWLAISSAVFLVLGELMVIVGYLPNVIDGIQSVINVAKGLGSAFMFLTTNPMGLLIVAITALIAVFVYLWKTNEDFRNKVIEIWETIKTALIAVWDYLLPWLQDIWENIAALATFIFEGLQQFWDTWGDYIIALFTFMWDIVSAVFEAAFNIIMAIVKFALETIKNIFGFWVAIFTGDWEKAWGYIKAQFQAYWDLITGIFRGIWTLLTGLFNAFRDNFNNLWSSLWQGIYSMFANIITNTINRFKDLPRAIIGALTDMVNGIKNKVEQAKNLLSNLNPFKRHSPSLVDNILAGVDVIKDTYRSIGEMEINGPSIGGLIPGRINLHDALGSFDGSSAAALSGSNYNAPLVHVDKMEVRDDNDIRLISSELYNLQRSSERSRGR</sequence>
<feature type="transmembrane region" description="Helical" evidence="3">
    <location>
        <begin position="314"/>
        <end position="341"/>
    </location>
</feature>
<evidence type="ECO:0000256" key="1">
    <source>
        <dbReference type="ARBA" id="ARBA00022612"/>
    </source>
</evidence>
<evidence type="ECO:0000256" key="2">
    <source>
        <dbReference type="SAM" id="Coils"/>
    </source>
</evidence>
<name>A0A1G5JLC7_9FIRM</name>
<evidence type="ECO:0000259" key="4">
    <source>
        <dbReference type="Pfam" id="PF10145"/>
    </source>
</evidence>
<protein>
    <submittedName>
        <fullName evidence="5">Phage tail tape measure protein, TP901 family, core region</fullName>
    </submittedName>
</protein>
<keyword evidence="3" id="KW-0812">Transmembrane</keyword>
<keyword evidence="3" id="KW-0472">Membrane</keyword>
<keyword evidence="3" id="KW-1133">Transmembrane helix</keyword>
<dbReference type="PANTHER" id="PTHR37813:SF1">
    <property type="entry name" value="FELS-2 PROPHAGE PROTEIN"/>
    <property type="match status" value="1"/>
</dbReference>
<evidence type="ECO:0000313" key="6">
    <source>
        <dbReference type="Proteomes" id="UP000198636"/>
    </source>
</evidence>
<keyword evidence="2" id="KW-0175">Coiled coil</keyword>
<proteinExistence type="predicted"/>
<dbReference type="STRING" id="1120976.SAMN03080606_02878"/>
<feature type="transmembrane region" description="Helical" evidence="3">
    <location>
        <begin position="227"/>
        <end position="254"/>
    </location>
</feature>
<dbReference type="AlphaFoldDB" id="A0A1G5JLC7"/>
<dbReference type="Pfam" id="PF10145">
    <property type="entry name" value="PhageMin_Tail"/>
    <property type="match status" value="1"/>
</dbReference>
<feature type="transmembrane region" description="Helical" evidence="3">
    <location>
        <begin position="186"/>
        <end position="207"/>
    </location>
</feature>
<gene>
    <name evidence="5" type="ORF">SAMN03080606_02878</name>
</gene>
<reference evidence="5 6" key="1">
    <citation type="submission" date="2016-10" db="EMBL/GenBank/DDBJ databases">
        <authorList>
            <person name="de Groot N.N."/>
        </authorList>
    </citation>
    <scope>NUCLEOTIDE SEQUENCE [LARGE SCALE GENOMIC DNA]</scope>
    <source>
        <strain evidence="5 6">DSM 18978</strain>
    </source>
</reference>
<feature type="domain" description="Phage tail tape measure protein" evidence="4">
    <location>
        <begin position="80"/>
        <end position="149"/>
    </location>
</feature>
<dbReference type="NCBIfam" id="TIGR01760">
    <property type="entry name" value="tape_meas_TP901"/>
    <property type="match status" value="2"/>
</dbReference>
<feature type="coiled-coil region" evidence="2">
    <location>
        <begin position="6"/>
        <end position="33"/>
    </location>
</feature>
<dbReference type="InterPro" id="IPR010090">
    <property type="entry name" value="Phage_tape_meas"/>
</dbReference>
<keyword evidence="1" id="KW-1188">Viral release from host cell</keyword>
<dbReference type="PANTHER" id="PTHR37813">
    <property type="entry name" value="FELS-2 PROPHAGE PROTEIN"/>
    <property type="match status" value="1"/>
</dbReference>
<evidence type="ECO:0000256" key="3">
    <source>
        <dbReference type="SAM" id="Phobius"/>
    </source>
</evidence>
<dbReference type="Proteomes" id="UP000198636">
    <property type="component" value="Unassembled WGS sequence"/>
</dbReference>
<evidence type="ECO:0000313" key="5">
    <source>
        <dbReference type="EMBL" id="SCY88539.1"/>
    </source>
</evidence>
<dbReference type="EMBL" id="FMUS01000020">
    <property type="protein sequence ID" value="SCY88539.1"/>
    <property type="molecule type" value="Genomic_DNA"/>
</dbReference>
<dbReference type="OrthoDB" id="1677957at2"/>
<accession>A0A1G5JLC7</accession>
<keyword evidence="6" id="KW-1185">Reference proteome</keyword>